<keyword evidence="3" id="KW-1003">Cell membrane</keyword>
<evidence type="ECO:0000256" key="7">
    <source>
        <dbReference type="ARBA" id="ARBA00024686"/>
    </source>
</evidence>
<evidence type="ECO:0000256" key="4">
    <source>
        <dbReference type="ARBA" id="ARBA00022622"/>
    </source>
</evidence>
<feature type="signal peptide" evidence="9">
    <location>
        <begin position="1"/>
        <end position="20"/>
    </location>
</feature>
<proteinExistence type="inferred from homology"/>
<dbReference type="InterPro" id="IPR000782">
    <property type="entry name" value="FAS1_domain"/>
</dbReference>
<keyword evidence="6" id="KW-0472">Membrane</keyword>
<reference evidence="11 12" key="1">
    <citation type="journal article" date="2014" name="PLoS ONE">
        <title>Global Analysis of Gene Expression Profiles in Physic Nut (Jatropha curcas L.) Seedlings Exposed to Salt Stress.</title>
        <authorList>
            <person name="Zhang L."/>
            <person name="Zhang C."/>
            <person name="Wu P."/>
            <person name="Chen Y."/>
            <person name="Li M."/>
            <person name="Jiang H."/>
            <person name="Wu G."/>
        </authorList>
    </citation>
    <scope>NUCLEOTIDE SEQUENCE [LARGE SCALE GENOMIC DNA]</scope>
    <source>
        <strain evidence="12">cv. GZQX0401</strain>
        <tissue evidence="11">Young leaves</tissue>
    </source>
</reference>
<evidence type="ECO:0000256" key="6">
    <source>
        <dbReference type="ARBA" id="ARBA00023136"/>
    </source>
</evidence>
<dbReference type="AlphaFoldDB" id="A0A067LHK6"/>
<dbReference type="GO" id="GO:0098552">
    <property type="term" value="C:side of membrane"/>
    <property type="evidence" value="ECO:0007669"/>
    <property type="project" value="UniProtKB-KW"/>
</dbReference>
<feature type="compositionally biased region" description="Pro residues" evidence="8">
    <location>
        <begin position="46"/>
        <end position="55"/>
    </location>
</feature>
<dbReference type="SMART" id="SM00554">
    <property type="entry name" value="FAS1"/>
    <property type="match status" value="1"/>
</dbReference>
<keyword evidence="5 9" id="KW-0732">Signal</keyword>
<dbReference type="InterPro" id="IPR036378">
    <property type="entry name" value="FAS1_dom_sf"/>
</dbReference>
<dbReference type="PANTHER" id="PTHR32077:SF46">
    <property type="entry name" value="FAS1 DOMAIN-CONTAINING PROTEIN"/>
    <property type="match status" value="1"/>
</dbReference>
<evidence type="ECO:0000313" key="12">
    <source>
        <dbReference type="Proteomes" id="UP000027138"/>
    </source>
</evidence>
<dbReference type="InterPro" id="IPR045003">
    <property type="entry name" value="FLA_A"/>
</dbReference>
<dbReference type="EMBL" id="KK914256">
    <property type="protein sequence ID" value="KDP44080.1"/>
    <property type="molecule type" value="Genomic_DNA"/>
</dbReference>
<feature type="region of interest" description="Disordered" evidence="8">
    <location>
        <begin position="24"/>
        <end position="57"/>
    </location>
</feature>
<evidence type="ECO:0000313" key="11">
    <source>
        <dbReference type="EMBL" id="KDP44080.1"/>
    </source>
</evidence>
<evidence type="ECO:0000256" key="1">
    <source>
        <dbReference type="ARBA" id="ARBA00004609"/>
    </source>
</evidence>
<evidence type="ECO:0000259" key="10">
    <source>
        <dbReference type="PROSITE" id="PS50213"/>
    </source>
</evidence>
<feature type="chain" id="PRO_5001640450" description="FAS1 domain-containing protein" evidence="9">
    <location>
        <begin position="21"/>
        <end position="262"/>
    </location>
</feature>
<protein>
    <recommendedName>
        <fullName evidence="10">FAS1 domain-containing protein</fullName>
    </recommendedName>
</protein>
<dbReference type="Gene3D" id="2.30.180.10">
    <property type="entry name" value="FAS1 domain"/>
    <property type="match status" value="1"/>
</dbReference>
<dbReference type="GO" id="GO:0005886">
    <property type="term" value="C:plasma membrane"/>
    <property type="evidence" value="ECO:0007669"/>
    <property type="project" value="UniProtKB-SubCell"/>
</dbReference>
<keyword evidence="12" id="KW-1185">Reference proteome</keyword>
<feature type="domain" description="FAS1" evidence="10">
    <location>
        <begin position="56"/>
        <end position="198"/>
    </location>
</feature>
<dbReference type="KEGG" id="jcu:105628114"/>
<evidence type="ECO:0000256" key="5">
    <source>
        <dbReference type="ARBA" id="ARBA00022729"/>
    </source>
</evidence>
<sequence>MQHSIFSFSVLLLFLHCINTFSQSPTPSPVATPAQSPAATRLHHPNSPPPPPSPGPTDVIQVLLKANHFLTFVRLIKATHVDYQLTSQLNSSTDGMTIFAPTDAAFSNLKSSALGSLNDKQKASFVQFHILPRYLNISDFQTLSNPVETLAGSVDKYPLTISTSDSSVNISTGITKTSISNIVYTDKQVAIFEVDKVLQPKYLFHPAAAAPAAPSPTEKTAESHEGTENDSSGAIGSVVDYNGVVVLEAGIFASSLFYIMRH</sequence>
<comment type="subcellular location">
    <subcellularLocation>
        <location evidence="1">Cell membrane</location>
        <topology evidence="1">Lipid-anchor</topology>
        <topology evidence="1">GPI-anchor</topology>
    </subcellularLocation>
</comment>
<dbReference type="GO" id="GO:0009834">
    <property type="term" value="P:plant-type secondary cell wall biogenesis"/>
    <property type="evidence" value="ECO:0007669"/>
    <property type="project" value="TreeGrafter"/>
</dbReference>
<dbReference type="OrthoDB" id="286301at2759"/>
<name>A0A067LHK6_JATCU</name>
<dbReference type="PANTHER" id="PTHR32077">
    <property type="entry name" value="FASCICLIN-LIKE ARABINOGALACTAN PROTEIN"/>
    <property type="match status" value="1"/>
</dbReference>
<feature type="region of interest" description="Disordered" evidence="8">
    <location>
        <begin position="209"/>
        <end position="232"/>
    </location>
</feature>
<dbReference type="Proteomes" id="UP000027138">
    <property type="component" value="Unassembled WGS sequence"/>
</dbReference>
<evidence type="ECO:0000256" key="3">
    <source>
        <dbReference type="ARBA" id="ARBA00022475"/>
    </source>
</evidence>
<evidence type="ECO:0000256" key="2">
    <source>
        <dbReference type="ARBA" id="ARBA00007843"/>
    </source>
</evidence>
<dbReference type="Pfam" id="PF02469">
    <property type="entry name" value="Fasciclin"/>
    <property type="match status" value="1"/>
</dbReference>
<comment type="similarity">
    <text evidence="2">Belongs to the fasciclin-like AGP family.</text>
</comment>
<organism evidence="11 12">
    <name type="scientific">Jatropha curcas</name>
    <name type="common">Barbados nut</name>
    <dbReference type="NCBI Taxonomy" id="180498"/>
    <lineage>
        <taxon>Eukaryota</taxon>
        <taxon>Viridiplantae</taxon>
        <taxon>Streptophyta</taxon>
        <taxon>Embryophyta</taxon>
        <taxon>Tracheophyta</taxon>
        <taxon>Spermatophyta</taxon>
        <taxon>Magnoliopsida</taxon>
        <taxon>eudicotyledons</taxon>
        <taxon>Gunneridae</taxon>
        <taxon>Pentapetalae</taxon>
        <taxon>rosids</taxon>
        <taxon>fabids</taxon>
        <taxon>Malpighiales</taxon>
        <taxon>Euphorbiaceae</taxon>
        <taxon>Crotonoideae</taxon>
        <taxon>Jatropheae</taxon>
        <taxon>Jatropha</taxon>
    </lineage>
</organism>
<gene>
    <name evidence="11" type="ORF">JCGZ_05547</name>
</gene>
<keyword evidence="4" id="KW-0449">Lipoprotein</keyword>
<evidence type="ECO:0000256" key="8">
    <source>
        <dbReference type="SAM" id="MobiDB-lite"/>
    </source>
</evidence>
<dbReference type="PROSITE" id="PS50213">
    <property type="entry name" value="FAS1"/>
    <property type="match status" value="1"/>
</dbReference>
<dbReference type="SUPFAM" id="SSF82153">
    <property type="entry name" value="FAS1 domain"/>
    <property type="match status" value="1"/>
</dbReference>
<keyword evidence="4" id="KW-0336">GPI-anchor</keyword>
<accession>A0A067LHK6</accession>
<keyword evidence="4" id="KW-0325">Glycoprotein</keyword>
<evidence type="ECO:0000256" key="9">
    <source>
        <dbReference type="SAM" id="SignalP"/>
    </source>
</evidence>
<dbReference type="STRING" id="180498.A0A067LHK6"/>
<comment type="function">
    <text evidence="7">May be a cell surface adhesion protein.</text>
</comment>